<proteinExistence type="inferred from homology"/>
<organism evidence="17 18">
    <name type="scientific">Sphingomonas swuensis</name>
    <dbReference type="NCBI Taxonomy" id="977800"/>
    <lineage>
        <taxon>Bacteria</taxon>
        <taxon>Pseudomonadati</taxon>
        <taxon>Pseudomonadota</taxon>
        <taxon>Alphaproteobacteria</taxon>
        <taxon>Sphingomonadales</taxon>
        <taxon>Sphingomonadaceae</taxon>
        <taxon>Sphingomonas</taxon>
    </lineage>
</organism>
<evidence type="ECO:0000259" key="15">
    <source>
        <dbReference type="Pfam" id="PF00593"/>
    </source>
</evidence>
<evidence type="ECO:0000256" key="10">
    <source>
        <dbReference type="ARBA" id="ARBA00023237"/>
    </source>
</evidence>
<keyword evidence="7" id="KW-0406">Ion transport</keyword>
<feature type="region of interest" description="Disordered" evidence="13">
    <location>
        <begin position="23"/>
        <end position="43"/>
    </location>
</feature>
<evidence type="ECO:0000259" key="16">
    <source>
        <dbReference type="Pfam" id="PF07715"/>
    </source>
</evidence>
<evidence type="ECO:0000256" key="12">
    <source>
        <dbReference type="RuleBase" id="RU003357"/>
    </source>
</evidence>
<reference evidence="18" key="1">
    <citation type="journal article" date="2019" name="Int. J. Syst. Evol. Microbiol.">
        <title>The Global Catalogue of Microorganisms (GCM) 10K type strain sequencing project: providing services to taxonomists for standard genome sequencing and annotation.</title>
        <authorList>
            <consortium name="The Broad Institute Genomics Platform"/>
            <consortium name="The Broad Institute Genome Sequencing Center for Infectious Disease"/>
            <person name="Wu L."/>
            <person name="Ma J."/>
        </authorList>
    </citation>
    <scope>NUCLEOTIDE SEQUENCE [LARGE SCALE GENOMIC DNA]</scope>
    <source>
        <strain evidence="18">JCM 17563</strain>
    </source>
</reference>
<evidence type="ECO:0000256" key="6">
    <source>
        <dbReference type="ARBA" id="ARBA00023004"/>
    </source>
</evidence>
<evidence type="ECO:0000256" key="5">
    <source>
        <dbReference type="ARBA" id="ARBA00022692"/>
    </source>
</evidence>
<feature type="domain" description="TonB-dependent receptor-like beta-barrel" evidence="15">
    <location>
        <begin position="359"/>
        <end position="912"/>
    </location>
</feature>
<dbReference type="PANTHER" id="PTHR32552:SF81">
    <property type="entry name" value="TONB-DEPENDENT OUTER MEMBRANE RECEPTOR"/>
    <property type="match status" value="1"/>
</dbReference>
<keyword evidence="9 11" id="KW-0472">Membrane</keyword>
<evidence type="ECO:0000256" key="7">
    <source>
        <dbReference type="ARBA" id="ARBA00023065"/>
    </source>
</evidence>
<gene>
    <name evidence="17" type="ORF">GCM10022280_00880</name>
</gene>
<dbReference type="PANTHER" id="PTHR32552">
    <property type="entry name" value="FERRICHROME IRON RECEPTOR-RELATED"/>
    <property type="match status" value="1"/>
</dbReference>
<keyword evidence="18" id="KW-1185">Reference proteome</keyword>
<keyword evidence="4" id="KW-0410">Iron transport</keyword>
<evidence type="ECO:0000256" key="11">
    <source>
        <dbReference type="PROSITE-ProRule" id="PRU01360"/>
    </source>
</evidence>
<keyword evidence="3 11" id="KW-1134">Transmembrane beta strand</keyword>
<protein>
    <recommendedName>
        <fullName evidence="19">TonB-dependent receptor</fullName>
    </recommendedName>
</protein>
<accession>A0ABP7S8T4</accession>
<evidence type="ECO:0008006" key="19">
    <source>
        <dbReference type="Google" id="ProtNLM"/>
    </source>
</evidence>
<feature type="chain" id="PRO_5047083913" description="TonB-dependent receptor" evidence="14">
    <location>
        <begin position="22"/>
        <end position="965"/>
    </location>
</feature>
<comment type="subcellular location">
    <subcellularLocation>
        <location evidence="1 11">Cell outer membrane</location>
        <topology evidence="1 11">Multi-pass membrane protein</topology>
    </subcellularLocation>
</comment>
<dbReference type="InterPro" id="IPR000531">
    <property type="entry name" value="Beta-barrel_TonB"/>
</dbReference>
<dbReference type="InterPro" id="IPR036942">
    <property type="entry name" value="Beta-barrel_TonB_sf"/>
</dbReference>
<dbReference type="Pfam" id="PF00593">
    <property type="entry name" value="TonB_dep_Rec_b-barrel"/>
    <property type="match status" value="1"/>
</dbReference>
<evidence type="ECO:0000256" key="4">
    <source>
        <dbReference type="ARBA" id="ARBA00022496"/>
    </source>
</evidence>
<dbReference type="PROSITE" id="PS52016">
    <property type="entry name" value="TONB_DEPENDENT_REC_3"/>
    <property type="match status" value="1"/>
</dbReference>
<name>A0ABP7S8T4_9SPHN</name>
<keyword evidence="6" id="KW-0408">Iron</keyword>
<evidence type="ECO:0000313" key="18">
    <source>
        <dbReference type="Proteomes" id="UP001500235"/>
    </source>
</evidence>
<evidence type="ECO:0000256" key="9">
    <source>
        <dbReference type="ARBA" id="ARBA00023136"/>
    </source>
</evidence>
<dbReference type="Pfam" id="PF07715">
    <property type="entry name" value="Plug"/>
    <property type="match status" value="1"/>
</dbReference>
<dbReference type="Proteomes" id="UP001500235">
    <property type="component" value="Unassembled WGS sequence"/>
</dbReference>
<feature type="signal peptide" evidence="14">
    <location>
        <begin position="1"/>
        <end position="21"/>
    </location>
</feature>
<keyword evidence="8 12" id="KW-0798">TonB box</keyword>
<dbReference type="InterPro" id="IPR039426">
    <property type="entry name" value="TonB-dep_rcpt-like"/>
</dbReference>
<evidence type="ECO:0000256" key="13">
    <source>
        <dbReference type="SAM" id="MobiDB-lite"/>
    </source>
</evidence>
<dbReference type="Gene3D" id="2.40.170.20">
    <property type="entry name" value="TonB-dependent receptor, beta-barrel domain"/>
    <property type="match status" value="2"/>
</dbReference>
<keyword evidence="14" id="KW-0732">Signal</keyword>
<evidence type="ECO:0000256" key="1">
    <source>
        <dbReference type="ARBA" id="ARBA00004571"/>
    </source>
</evidence>
<keyword evidence="2 11" id="KW-0813">Transport</keyword>
<keyword evidence="10 11" id="KW-0998">Cell outer membrane</keyword>
<evidence type="ECO:0000256" key="8">
    <source>
        <dbReference type="ARBA" id="ARBA00023077"/>
    </source>
</evidence>
<comment type="similarity">
    <text evidence="11 12">Belongs to the TonB-dependent receptor family.</text>
</comment>
<sequence>MRKSIWLLSAGLFAISTPAFAQSTDTDKGAAQPTDGATAEAAAVDQTATEQTAEQANTADTGDIIVTATRRNEALSDVPLAVSAITAQTLENSGVADIRQLVQVSPSLLVSSTSSEAGAGVARIRGVGTVGDNPGLESSVAVFVDGVYRSRTGVGLTELGQIDRIEVLRGPQGTLFGRNASAGLISIITAKPSFKTAINGELTLGNYDLRRVEVGATGAITDGFAVRADAVYLKRDGYLTDVVSGRDVNNRDRYLLRLQSLYKPNDNFSFRLIGDYSKRDEECCGATYLRARNYARVGGVTVEQPSTVAGLERALGGIINDDTFSRKIAITPGRDYDSQVKDYGVSGEAVYDFGGAELTSITAYRYNNYVRGQDADFNNLDIIYRASDGDAFNKFKTFTQELRLQGSALNDRLDWLVGGYFARENLRVSDNLSYGADYDRYANCLLFSGNPALTSFFQPSSSTCVNSGALGTALGQIQGGIAALSAIPVGSRTPAQVAQLATLQGQFAQLAPLNANPARPGFGSIAATLGVPGFTFNGVGLRDDFDQKSHNMALFTHNIFALTQSLKLTVGARYTRERKTLDATFNDNNTLCRALTALNGTTNPLAGLQAAQQLPCIIPSVPGGSFAPERGKRTESKLSGTVVLSWKPVDDILTYASYSKGYKAGGFNLDRSGLNRTIFGNTTTNPGAPGGITANSSLDLLEFKPELNDAYELGIKYNGRGVDINFAAFQQLFRDFQLNTFNGLNFFVENINSCKKSVLLGDTDNIIGNGACDKDDLRAGVRSRGVELEIFTRPVQDVTLNVGTTFVSTRYRDNLVGADGRPLSVALFQLPGRRLSNSSGLSVTASAGFNPRITASGIRALFYVDARHASQFNTGSDLDIEKRQSPYTVVNGRIGLQGPNGMWGVELWAQNLFNEDYLQVAFDATLQGTGTRRAVDNGFATSSSQLFGAFLAEPRTYGITLRTRM</sequence>
<evidence type="ECO:0000313" key="17">
    <source>
        <dbReference type="EMBL" id="GAA4008041.1"/>
    </source>
</evidence>
<dbReference type="SUPFAM" id="SSF56935">
    <property type="entry name" value="Porins"/>
    <property type="match status" value="1"/>
</dbReference>
<dbReference type="InterPro" id="IPR012910">
    <property type="entry name" value="Plug_dom"/>
</dbReference>
<comment type="caution">
    <text evidence="17">The sequence shown here is derived from an EMBL/GenBank/DDBJ whole genome shotgun (WGS) entry which is preliminary data.</text>
</comment>
<evidence type="ECO:0000256" key="3">
    <source>
        <dbReference type="ARBA" id="ARBA00022452"/>
    </source>
</evidence>
<keyword evidence="5 11" id="KW-0812">Transmembrane</keyword>
<dbReference type="RefSeq" id="WP_344705420.1">
    <property type="nucleotide sequence ID" value="NZ_BAABBQ010000001.1"/>
</dbReference>
<evidence type="ECO:0000256" key="2">
    <source>
        <dbReference type="ARBA" id="ARBA00022448"/>
    </source>
</evidence>
<evidence type="ECO:0000256" key="14">
    <source>
        <dbReference type="SAM" id="SignalP"/>
    </source>
</evidence>
<feature type="compositionally biased region" description="Low complexity" evidence="13">
    <location>
        <begin position="30"/>
        <end position="43"/>
    </location>
</feature>
<feature type="domain" description="TonB-dependent receptor plug" evidence="16">
    <location>
        <begin position="75"/>
        <end position="183"/>
    </location>
</feature>
<dbReference type="EMBL" id="BAABBQ010000001">
    <property type="protein sequence ID" value="GAA4008041.1"/>
    <property type="molecule type" value="Genomic_DNA"/>
</dbReference>